<feature type="transmembrane region" description="Helical" evidence="5">
    <location>
        <begin position="242"/>
        <end position="262"/>
    </location>
</feature>
<dbReference type="EMBL" id="CDHK01000025">
    <property type="protein sequence ID" value="CEJ62836.1"/>
    <property type="molecule type" value="Genomic_DNA"/>
</dbReference>
<gene>
    <name evidence="6" type="ORF">PMG11_11322</name>
</gene>
<feature type="transmembrane region" description="Helical" evidence="5">
    <location>
        <begin position="200"/>
        <end position="222"/>
    </location>
</feature>
<keyword evidence="7" id="KW-1185">Reference proteome</keyword>
<keyword evidence="3 5" id="KW-1133">Transmembrane helix</keyword>
<feature type="transmembrane region" description="Helical" evidence="5">
    <location>
        <begin position="47"/>
        <end position="67"/>
    </location>
</feature>
<evidence type="ECO:0000256" key="3">
    <source>
        <dbReference type="ARBA" id="ARBA00022989"/>
    </source>
</evidence>
<evidence type="ECO:0000256" key="2">
    <source>
        <dbReference type="ARBA" id="ARBA00022692"/>
    </source>
</evidence>
<keyword evidence="2 5" id="KW-0812">Transmembrane</keyword>
<comment type="subcellular location">
    <subcellularLocation>
        <location evidence="1">Membrane</location>
        <topology evidence="1">Multi-pass membrane protein</topology>
    </subcellularLocation>
</comment>
<evidence type="ECO:0000313" key="7">
    <source>
        <dbReference type="Proteomes" id="UP000042958"/>
    </source>
</evidence>
<keyword evidence="4 5" id="KW-0472">Membrane</keyword>
<sequence>MASPNSVDFKLYRYTPSTSAAAVFVALFSLMTLCHLFQLLRSRSWYFLSFLTGGIFEIIGYVCRILAHNNKESVPIYSVMTILILLAPPLFAVSIYMVLSRLIIHLRAEELSAVSVKWMPKIFVVGDVVGFVAQAAGGGIMASGSVSSYNLGEHITVAGLAVQLLFFAIFMVTCALFHYRLRRCPTAKVIQVKSDKNGKAFRTWESLLVGLYISSLLILVRSVFRLIEFAQGNDGYLISHEVFLYVFDATLMFLAMAAMAAFHPSSILIDSREDQPGAELLTRSA</sequence>
<evidence type="ECO:0000313" key="6">
    <source>
        <dbReference type="EMBL" id="CEJ62836.1"/>
    </source>
</evidence>
<proteinExistence type="predicted"/>
<dbReference type="GO" id="GO:0016020">
    <property type="term" value="C:membrane"/>
    <property type="evidence" value="ECO:0007669"/>
    <property type="project" value="UniProtKB-SubCell"/>
</dbReference>
<protein>
    <recommendedName>
        <fullName evidence="8">RTA1 domain protein</fullName>
    </recommendedName>
</protein>
<dbReference type="PANTHER" id="PTHR31465">
    <property type="entry name" value="PROTEIN RTA1-RELATED"/>
    <property type="match status" value="1"/>
</dbReference>
<feature type="transmembrane region" description="Helical" evidence="5">
    <location>
        <begin position="155"/>
        <end position="179"/>
    </location>
</feature>
<dbReference type="InterPro" id="IPR007568">
    <property type="entry name" value="RTA1"/>
</dbReference>
<feature type="transmembrane region" description="Helical" evidence="5">
    <location>
        <begin position="79"/>
        <end position="99"/>
    </location>
</feature>
<dbReference type="AlphaFoldDB" id="A0A0F7U3I1"/>
<dbReference type="OrthoDB" id="3358017at2759"/>
<dbReference type="Proteomes" id="UP000042958">
    <property type="component" value="Unassembled WGS sequence"/>
</dbReference>
<evidence type="ECO:0000256" key="1">
    <source>
        <dbReference type="ARBA" id="ARBA00004141"/>
    </source>
</evidence>
<organism evidence="6 7">
    <name type="scientific">Penicillium brasilianum</name>
    <dbReference type="NCBI Taxonomy" id="104259"/>
    <lineage>
        <taxon>Eukaryota</taxon>
        <taxon>Fungi</taxon>
        <taxon>Dikarya</taxon>
        <taxon>Ascomycota</taxon>
        <taxon>Pezizomycotina</taxon>
        <taxon>Eurotiomycetes</taxon>
        <taxon>Eurotiomycetidae</taxon>
        <taxon>Eurotiales</taxon>
        <taxon>Aspergillaceae</taxon>
        <taxon>Penicillium</taxon>
    </lineage>
</organism>
<evidence type="ECO:0008006" key="8">
    <source>
        <dbReference type="Google" id="ProtNLM"/>
    </source>
</evidence>
<accession>A0A0F7U3I1</accession>
<name>A0A0F7U3I1_PENBI</name>
<feature type="transmembrane region" description="Helical" evidence="5">
    <location>
        <begin position="20"/>
        <end position="40"/>
    </location>
</feature>
<dbReference type="STRING" id="104259.A0A0F7U3I1"/>
<evidence type="ECO:0000256" key="5">
    <source>
        <dbReference type="SAM" id="Phobius"/>
    </source>
</evidence>
<dbReference type="Pfam" id="PF04479">
    <property type="entry name" value="RTA1"/>
    <property type="match status" value="1"/>
</dbReference>
<feature type="transmembrane region" description="Helical" evidence="5">
    <location>
        <begin position="120"/>
        <end position="143"/>
    </location>
</feature>
<dbReference type="PANTHER" id="PTHR31465:SF1">
    <property type="entry name" value="PROTEIN RTA1-RELATED"/>
    <property type="match status" value="1"/>
</dbReference>
<reference evidence="7" key="1">
    <citation type="journal article" date="2015" name="Genome Announc.">
        <title>Draft genome sequence of the fungus Penicillium brasilianum MG11.</title>
        <authorList>
            <person name="Horn F."/>
            <person name="Linde J."/>
            <person name="Mattern D.J."/>
            <person name="Walther G."/>
            <person name="Guthke R."/>
            <person name="Brakhage A.A."/>
            <person name="Valiante V."/>
        </authorList>
    </citation>
    <scope>NUCLEOTIDE SEQUENCE [LARGE SCALE GENOMIC DNA]</scope>
    <source>
        <strain evidence="7">MG11</strain>
    </source>
</reference>
<evidence type="ECO:0000256" key="4">
    <source>
        <dbReference type="ARBA" id="ARBA00023136"/>
    </source>
</evidence>